<keyword evidence="3" id="KW-0732">Signal</keyword>
<dbReference type="GO" id="GO:0006508">
    <property type="term" value="P:proteolysis"/>
    <property type="evidence" value="ECO:0007669"/>
    <property type="project" value="InterPro"/>
</dbReference>
<dbReference type="PANTHER" id="PTHR21581:SF6">
    <property type="entry name" value="TRAFFICKING PROTEIN PARTICLE COMPLEX SUBUNIT 12"/>
    <property type="match status" value="1"/>
</dbReference>
<gene>
    <name evidence="12" type="ORF">KDA27_14415</name>
</gene>
<dbReference type="SUPFAM" id="SSF69189">
    <property type="entry name" value="Penicillin-binding protein associated domain"/>
    <property type="match status" value="1"/>
</dbReference>
<accession>A0A956SDZ3</accession>
<dbReference type="Proteomes" id="UP000739538">
    <property type="component" value="Unassembled WGS sequence"/>
</dbReference>
<dbReference type="InterPro" id="IPR012338">
    <property type="entry name" value="Beta-lactam/transpept-like"/>
</dbReference>
<evidence type="ECO:0000256" key="9">
    <source>
        <dbReference type="PIRSR" id="PIRSR618044-2"/>
    </source>
</evidence>
<evidence type="ECO:0000313" key="13">
    <source>
        <dbReference type="Proteomes" id="UP000739538"/>
    </source>
</evidence>
<dbReference type="GO" id="GO:0071555">
    <property type="term" value="P:cell wall organization"/>
    <property type="evidence" value="ECO:0007669"/>
    <property type="project" value="UniProtKB-KW"/>
</dbReference>
<evidence type="ECO:0000313" key="12">
    <source>
        <dbReference type="EMBL" id="MCA9756995.1"/>
    </source>
</evidence>
<reference evidence="12" key="1">
    <citation type="submission" date="2020-04" db="EMBL/GenBank/DDBJ databases">
        <authorList>
            <person name="Zhang T."/>
        </authorList>
    </citation>
    <scope>NUCLEOTIDE SEQUENCE</scope>
    <source>
        <strain evidence="12">HKST-UBA02</strain>
    </source>
</reference>
<dbReference type="GO" id="GO:0009002">
    <property type="term" value="F:serine-type D-Ala-D-Ala carboxypeptidase activity"/>
    <property type="evidence" value="ECO:0007669"/>
    <property type="project" value="InterPro"/>
</dbReference>
<evidence type="ECO:0000256" key="7">
    <source>
        <dbReference type="ARBA" id="ARBA00023316"/>
    </source>
</evidence>
<dbReference type="Pfam" id="PF00768">
    <property type="entry name" value="Peptidase_S11"/>
    <property type="match status" value="1"/>
</dbReference>
<feature type="binding site" evidence="9">
    <location>
        <position position="249"/>
    </location>
    <ligand>
        <name>substrate</name>
    </ligand>
</feature>
<keyword evidence="4" id="KW-0378">Hydrolase</keyword>
<evidence type="ECO:0000256" key="10">
    <source>
        <dbReference type="RuleBase" id="RU004016"/>
    </source>
</evidence>
<protein>
    <submittedName>
        <fullName evidence="12">D-alanyl-D-alanine carboxypeptidase</fullName>
    </submittedName>
</protein>
<keyword evidence="6" id="KW-0573">Peptidoglycan synthesis</keyword>
<evidence type="ECO:0000256" key="8">
    <source>
        <dbReference type="PIRSR" id="PIRSR618044-1"/>
    </source>
</evidence>
<evidence type="ECO:0000256" key="4">
    <source>
        <dbReference type="ARBA" id="ARBA00022801"/>
    </source>
</evidence>
<dbReference type="AlphaFoldDB" id="A0A956SDZ3"/>
<evidence type="ECO:0000256" key="6">
    <source>
        <dbReference type="ARBA" id="ARBA00022984"/>
    </source>
</evidence>
<evidence type="ECO:0000256" key="1">
    <source>
        <dbReference type="ARBA" id="ARBA00003217"/>
    </source>
</evidence>
<proteinExistence type="inferred from homology"/>
<keyword evidence="5" id="KW-0133">Cell shape</keyword>
<comment type="function">
    <text evidence="1">Removes C-terminal D-alanyl residues from sugar-peptide cell wall precursors.</text>
</comment>
<evidence type="ECO:0000259" key="11">
    <source>
        <dbReference type="Pfam" id="PF00768"/>
    </source>
</evidence>
<dbReference type="SUPFAM" id="SSF56601">
    <property type="entry name" value="beta-lactamase/transpeptidase-like"/>
    <property type="match status" value="1"/>
</dbReference>
<comment type="similarity">
    <text evidence="2 10">Belongs to the peptidase S11 family.</text>
</comment>
<comment type="caution">
    <text evidence="12">The sequence shown here is derived from an EMBL/GenBank/DDBJ whole genome shotgun (WGS) entry which is preliminary data.</text>
</comment>
<dbReference type="Gene3D" id="3.40.710.10">
    <property type="entry name" value="DD-peptidase/beta-lactamase superfamily"/>
    <property type="match status" value="1"/>
</dbReference>
<feature type="active site" evidence="8">
    <location>
        <position position="145"/>
    </location>
</feature>
<dbReference type="GO" id="GO:0009252">
    <property type="term" value="P:peptidoglycan biosynthetic process"/>
    <property type="evidence" value="ECO:0007669"/>
    <property type="project" value="UniProtKB-KW"/>
</dbReference>
<dbReference type="InterPro" id="IPR018044">
    <property type="entry name" value="Peptidase_S11"/>
</dbReference>
<dbReference type="GO" id="GO:0008360">
    <property type="term" value="P:regulation of cell shape"/>
    <property type="evidence" value="ECO:0007669"/>
    <property type="project" value="UniProtKB-KW"/>
</dbReference>
<dbReference type="InterPro" id="IPR015956">
    <property type="entry name" value="Peniciliin-bd_prot_C_sf"/>
</dbReference>
<name>A0A956SDZ3_UNCEI</name>
<evidence type="ECO:0000256" key="3">
    <source>
        <dbReference type="ARBA" id="ARBA00022729"/>
    </source>
</evidence>
<evidence type="ECO:0000256" key="2">
    <source>
        <dbReference type="ARBA" id="ARBA00007164"/>
    </source>
</evidence>
<dbReference type="InterPro" id="IPR001967">
    <property type="entry name" value="Peptidase_S11_N"/>
</dbReference>
<evidence type="ECO:0000256" key="5">
    <source>
        <dbReference type="ARBA" id="ARBA00022960"/>
    </source>
</evidence>
<dbReference type="PANTHER" id="PTHR21581">
    <property type="entry name" value="D-ALANYL-D-ALANINE CARBOXYPEPTIDASE"/>
    <property type="match status" value="1"/>
</dbReference>
<feature type="active site" description="Acyl-ester intermediate" evidence="8">
    <location>
        <position position="85"/>
    </location>
</feature>
<keyword evidence="12" id="KW-0121">Carboxypeptidase</keyword>
<dbReference type="EMBL" id="JAGQHS010000076">
    <property type="protein sequence ID" value="MCA9756995.1"/>
    <property type="molecule type" value="Genomic_DNA"/>
</dbReference>
<feature type="active site" description="Proton acceptor" evidence="8">
    <location>
        <position position="88"/>
    </location>
</feature>
<organism evidence="12 13">
    <name type="scientific">Eiseniibacteriota bacterium</name>
    <dbReference type="NCBI Taxonomy" id="2212470"/>
    <lineage>
        <taxon>Bacteria</taxon>
        <taxon>Candidatus Eiseniibacteriota</taxon>
    </lineage>
</organism>
<keyword evidence="7" id="KW-0961">Cell wall biogenesis/degradation</keyword>
<dbReference type="PRINTS" id="PR00725">
    <property type="entry name" value="DADACBPTASE1"/>
</dbReference>
<sequence>MAKTRAACLCGSLPGSAAVFVIASILVAIATAFLPSQTNAASPLPTHPDNPYATHRAYASLYVFDVRTGTELLSDNADEPRAPASLTKMMTLLLLMETVESGKAAWSDSVTVPWQSEKVGGSGVGLQDNEVLLLEDAAKALIVSSGNDAAIAIAEHLAHSENVWVQRMNRRAKELGMRNTYYKTSHGLDGWRSQSVTTAHDQGLLVQELMRHPRILEWTSSRSMVIRGGQTIVNTNKLLGVFPGMDGVKTGYTGPAKFCLASTAKRDGFRVGCVLLGGWSSVDRFRETEWALTEAFLRFRLELPVEAGAPIGAPIAILDGDPALVQPIATEDLPIVRPRTNPTPLEVVIVPISGLRAPLAAGTEIARIEVLEGERLVTRSVAVIDTPVARLSWWDKFKRRFQKKS</sequence>
<reference evidence="12" key="2">
    <citation type="journal article" date="2021" name="Microbiome">
        <title>Successional dynamics and alternative stable states in a saline activated sludge microbial community over 9 years.</title>
        <authorList>
            <person name="Wang Y."/>
            <person name="Ye J."/>
            <person name="Ju F."/>
            <person name="Liu L."/>
            <person name="Boyd J.A."/>
            <person name="Deng Y."/>
            <person name="Parks D.H."/>
            <person name="Jiang X."/>
            <person name="Yin X."/>
            <person name="Woodcroft B.J."/>
            <person name="Tyson G.W."/>
            <person name="Hugenholtz P."/>
            <person name="Polz M.F."/>
            <person name="Zhang T."/>
        </authorList>
    </citation>
    <scope>NUCLEOTIDE SEQUENCE</scope>
    <source>
        <strain evidence="12">HKST-UBA02</strain>
    </source>
</reference>
<keyword evidence="12" id="KW-0645">Protease</keyword>
<feature type="domain" description="Peptidase S11 D-alanyl-D-alanine carboxypeptidase A N-terminal" evidence="11">
    <location>
        <begin position="60"/>
        <end position="277"/>
    </location>
</feature>